<gene>
    <name evidence="2" type="ORF">FXB42_06125</name>
</gene>
<feature type="domain" description="Helicase HerA central" evidence="1">
    <location>
        <begin position="502"/>
        <end position="730"/>
    </location>
</feature>
<name>A0A5D0WQW3_9FIRM</name>
<dbReference type="Gene3D" id="3.40.50.300">
    <property type="entry name" value="P-loop containing nucleotide triphosphate hydrolases"/>
    <property type="match status" value="2"/>
</dbReference>
<evidence type="ECO:0000259" key="1">
    <source>
        <dbReference type="Pfam" id="PF01935"/>
    </source>
</evidence>
<evidence type="ECO:0000313" key="3">
    <source>
        <dbReference type="Proteomes" id="UP000322619"/>
    </source>
</evidence>
<evidence type="ECO:0000313" key="2">
    <source>
        <dbReference type="EMBL" id="TYC86549.1"/>
    </source>
</evidence>
<dbReference type="InterPro" id="IPR027417">
    <property type="entry name" value="P-loop_NTPase"/>
</dbReference>
<dbReference type="PANTHER" id="PTHR42957:SF1">
    <property type="entry name" value="HELICASE MJ1565-RELATED"/>
    <property type="match status" value="1"/>
</dbReference>
<proteinExistence type="predicted"/>
<dbReference type="InterPro" id="IPR002789">
    <property type="entry name" value="HerA_central"/>
</dbReference>
<dbReference type="SUPFAM" id="SSF52540">
    <property type="entry name" value="P-loop containing nucleoside triphosphate hydrolases"/>
    <property type="match status" value="1"/>
</dbReference>
<accession>A0A5D0WQW3</accession>
<reference evidence="2 3" key="1">
    <citation type="submission" date="2019-08" db="EMBL/GenBank/DDBJ databases">
        <title>Isolation and enrichment of carboxydotrophic bacteria from anaerobic sludge for the production of bio-based chemicals from syngas.</title>
        <authorList>
            <person name="Antares A.L."/>
            <person name="Moreira J."/>
            <person name="Diender M."/>
            <person name="Parshina S.N."/>
            <person name="Stams A.J.M."/>
            <person name="Alves M."/>
            <person name="Alves J.I."/>
            <person name="Sousa D.Z."/>
        </authorList>
    </citation>
    <scope>NUCLEOTIDE SEQUENCE [LARGE SCALE GENOMIC DNA]</scope>
    <source>
        <strain evidence="2 3">JM</strain>
    </source>
</reference>
<dbReference type="InterPro" id="IPR008571">
    <property type="entry name" value="HerA-like"/>
</dbReference>
<comment type="caution">
    <text evidence="2">The sequence shown here is derived from an EMBL/GenBank/DDBJ whole genome shotgun (WGS) entry which is preliminary data.</text>
</comment>
<dbReference type="EMBL" id="VSLA01000009">
    <property type="protein sequence ID" value="TYC86549.1"/>
    <property type="molecule type" value="Genomic_DNA"/>
</dbReference>
<dbReference type="Pfam" id="PF01935">
    <property type="entry name" value="DUF87"/>
    <property type="match status" value="1"/>
</dbReference>
<dbReference type="PANTHER" id="PTHR42957">
    <property type="entry name" value="HELICASE MJ1565-RELATED"/>
    <property type="match status" value="1"/>
</dbReference>
<sequence>MKNELDVRDYHDLSRSFISASEIITKNYLAKLESYAIAELPNELGIIEEVCKFTRLFKISKLVYNKDEHFLDKLSTILNGLYTIKSTVITIITSDGFNVDLYLGTVNKTELQDTSNMGKFLNGSFCGNLPGSEMQNIDAEEMAVLLENIFVDCSVVSAVSGIPSLRNKEEQNNITFTQGIENMVDSLAGIKYTLLTIADSVEPEQLNQCENSLENLYSQIFPFSKSELNFNESEGLSLTDSTSNSVSKAINTSVSDTQNSTISKGWSKAHTEGESLTGTATAGFFVGVAGGVAVSKGKNTSDTLSETGNTSDSFGVTYNSGVSDVIADITGFSSGTTETKGRSLQISMINKKADNMLKNIDLQIERLNLCESYGAFNYATYVITNELGDNERVASAYNALLKGDASYLQTAQINTWNKNKSRAVLNYLKRFTHPNFSESYLTDTYVSPASLISAEELALSIGLPKKSITGLPVIECVPFGRNIQRLSEVPELEQTIKLGKVHHMGKTSDNTTIQLDLNSLGMHTFITGSTGSGKSNTVYCMLNKLKKNDIHFLVIEPAKGEYKHVFGNKENVNVYGTNPKIMPLLKINPFKFPKEIHVLEHIDKLIEIFNVCWPMYAAMPAVLKESVERAYVAAGWDLDLSENETAEALFPTFADVLLELNQVIGESAYSEELKGNYIGSLATRIKSLTNGINGRIFGCDEIDNQLLFDSNTIVDLSRVGSMETKALVMGILVMRLQEHRMAQGGMNADLKHVTVLEEAHHLLKRTSTEQSSEGSNLLGKSVEMLANSIAEMRTYGEGFIIADQSPGLMDMSVIRNTNTKIILRLPDYSDRELVGKAASLNDDQIKELAKLQTGVAAVYQNDWLEPVLCKVNKHLTLSNKQYVLEEQLQRDGLNEKKLKTEIIKFLVHGRISEKIEPDLDYIDQYLINSNLAASHKRLIKQLIGEFIDAGSLEIWTTEKFGELSRCVSQVLDSDLHVGKGIMESSDYQELTKMMIDLIKHRIDECNEQVLLETCHCMLRNIIRNHETELAIYAEWRNQVENGEMRL</sequence>
<dbReference type="Proteomes" id="UP000322619">
    <property type="component" value="Unassembled WGS sequence"/>
</dbReference>
<protein>
    <submittedName>
        <fullName evidence="2">DUF87 domain-containing protein</fullName>
    </submittedName>
</protein>
<organism evidence="2 3">
    <name type="scientific">Acetobacterium wieringae</name>
    <dbReference type="NCBI Taxonomy" id="52694"/>
    <lineage>
        <taxon>Bacteria</taxon>
        <taxon>Bacillati</taxon>
        <taxon>Bacillota</taxon>
        <taxon>Clostridia</taxon>
        <taxon>Eubacteriales</taxon>
        <taxon>Eubacteriaceae</taxon>
        <taxon>Acetobacterium</taxon>
    </lineage>
</organism>
<dbReference type="AlphaFoldDB" id="A0A5D0WQW3"/>
<dbReference type="RefSeq" id="WP_148637147.1">
    <property type="nucleotide sequence ID" value="NZ_VSLA01000009.1"/>
</dbReference>